<feature type="region of interest" description="Disordered" evidence="3">
    <location>
        <begin position="897"/>
        <end position="958"/>
    </location>
</feature>
<gene>
    <name evidence="5" type="ORF">BK816_08870</name>
</gene>
<feature type="compositionally biased region" description="Polar residues" evidence="3">
    <location>
        <begin position="924"/>
        <end position="950"/>
    </location>
</feature>
<feature type="compositionally biased region" description="Low complexity" evidence="3">
    <location>
        <begin position="431"/>
        <end position="449"/>
    </location>
</feature>
<dbReference type="OrthoDB" id="5242161at2"/>
<reference evidence="5 6" key="1">
    <citation type="submission" date="2016-10" db="EMBL/GenBank/DDBJ databases">
        <title>Actinomyces aegypiusis sp. nov., isolated from the Aegypius monachus in Qinghai Tibet Plateau China.</title>
        <authorList>
            <person name="Wang Y."/>
        </authorList>
    </citation>
    <scope>NUCLEOTIDE SEQUENCE [LARGE SCALE GENOMIC DNA]</scope>
    <source>
        <strain evidence="5 6">VUL4_3</strain>
    </source>
</reference>
<feature type="active site" description="Proton donor/acceptor" evidence="2">
    <location>
        <position position="178"/>
    </location>
</feature>
<dbReference type="Proteomes" id="UP000176288">
    <property type="component" value="Chromosome"/>
</dbReference>
<feature type="transmembrane region" description="Helical" evidence="4">
    <location>
        <begin position="33"/>
        <end position="54"/>
    </location>
</feature>
<feature type="compositionally biased region" description="Polar residues" evidence="3">
    <location>
        <begin position="338"/>
        <end position="368"/>
    </location>
</feature>
<dbReference type="RefSeq" id="WP_071164832.1">
    <property type="nucleotide sequence ID" value="NZ_CP017812.1"/>
</dbReference>
<feature type="compositionally biased region" description="Low complexity" evidence="3">
    <location>
        <begin position="1258"/>
        <end position="1287"/>
    </location>
</feature>
<organism evidence="5 6">
    <name type="scientific">Boudabousia tangfeifanii</name>
    <dbReference type="NCBI Taxonomy" id="1912795"/>
    <lineage>
        <taxon>Bacteria</taxon>
        <taxon>Bacillati</taxon>
        <taxon>Actinomycetota</taxon>
        <taxon>Actinomycetes</taxon>
        <taxon>Actinomycetales</taxon>
        <taxon>Actinomycetaceae</taxon>
        <taxon>Boudabousia</taxon>
    </lineage>
</organism>
<dbReference type="EMBL" id="CP017812">
    <property type="protein sequence ID" value="AOZ73369.1"/>
    <property type="molecule type" value="Genomic_DNA"/>
</dbReference>
<evidence type="ECO:0000256" key="2">
    <source>
        <dbReference type="PIRSR" id="PIRSR605754-1"/>
    </source>
</evidence>
<feature type="compositionally biased region" description="Low complexity" evidence="3">
    <location>
        <begin position="1074"/>
        <end position="1095"/>
    </location>
</feature>
<feature type="region of interest" description="Disordered" evidence="3">
    <location>
        <begin position="332"/>
        <end position="394"/>
    </location>
</feature>
<dbReference type="InterPro" id="IPR005754">
    <property type="entry name" value="Sortase"/>
</dbReference>
<name>A0A1D9MMF1_9ACTO</name>
<feature type="region of interest" description="Disordered" evidence="3">
    <location>
        <begin position="572"/>
        <end position="645"/>
    </location>
</feature>
<evidence type="ECO:0000313" key="5">
    <source>
        <dbReference type="EMBL" id="AOZ73369.1"/>
    </source>
</evidence>
<dbReference type="InterPro" id="IPR023365">
    <property type="entry name" value="Sortase_dom-sf"/>
</dbReference>
<feature type="region of interest" description="Disordered" evidence="3">
    <location>
        <begin position="1"/>
        <end position="29"/>
    </location>
</feature>
<accession>A0A1D9MMF1</accession>
<protein>
    <recommendedName>
        <fullName evidence="7">Class C sortase</fullName>
    </recommendedName>
</protein>
<dbReference type="CDD" id="cd05827">
    <property type="entry name" value="Sortase_C"/>
    <property type="match status" value="1"/>
</dbReference>
<keyword evidence="1" id="KW-0378">Hydrolase</keyword>
<feature type="active site" description="Acyl-thioester intermediate" evidence="2">
    <location>
        <position position="240"/>
    </location>
</feature>
<dbReference type="STRING" id="1912795.BK816_08870"/>
<feature type="compositionally biased region" description="Polar residues" evidence="3">
    <location>
        <begin position="1063"/>
        <end position="1073"/>
    </location>
</feature>
<feature type="compositionally biased region" description="Low complexity" evidence="3">
    <location>
        <begin position="1318"/>
        <end position="1340"/>
    </location>
</feature>
<evidence type="ECO:0000256" key="3">
    <source>
        <dbReference type="SAM" id="MobiDB-lite"/>
    </source>
</evidence>
<keyword evidence="4" id="KW-0472">Membrane</keyword>
<feature type="transmembrane region" description="Helical" evidence="4">
    <location>
        <begin position="279"/>
        <end position="304"/>
    </location>
</feature>
<feature type="region of interest" description="Disordered" evidence="3">
    <location>
        <begin position="1045"/>
        <end position="1145"/>
    </location>
</feature>
<evidence type="ECO:0000313" key="6">
    <source>
        <dbReference type="Proteomes" id="UP000176288"/>
    </source>
</evidence>
<dbReference type="SUPFAM" id="SSF63817">
    <property type="entry name" value="Sortase"/>
    <property type="match status" value="1"/>
</dbReference>
<feature type="compositionally biased region" description="Polar residues" evidence="3">
    <location>
        <begin position="607"/>
        <end position="621"/>
    </location>
</feature>
<keyword evidence="4" id="KW-0812">Transmembrane</keyword>
<dbReference type="NCBIfam" id="TIGR01076">
    <property type="entry name" value="sortase_fam"/>
    <property type="match status" value="1"/>
</dbReference>
<feature type="compositionally biased region" description="Low complexity" evidence="3">
    <location>
        <begin position="622"/>
        <end position="645"/>
    </location>
</feature>
<evidence type="ECO:0008006" key="7">
    <source>
        <dbReference type="Google" id="ProtNLM"/>
    </source>
</evidence>
<feature type="compositionally biased region" description="Basic residues" evidence="3">
    <location>
        <begin position="17"/>
        <end position="29"/>
    </location>
</feature>
<feature type="compositionally biased region" description="Polar residues" evidence="3">
    <location>
        <begin position="897"/>
        <end position="914"/>
    </location>
</feature>
<dbReference type="NCBIfam" id="NF033745">
    <property type="entry name" value="class_C_sortase"/>
    <property type="match status" value="1"/>
</dbReference>
<evidence type="ECO:0000256" key="4">
    <source>
        <dbReference type="SAM" id="Phobius"/>
    </source>
</evidence>
<dbReference type="InterPro" id="IPR042002">
    <property type="entry name" value="Sortase_C"/>
</dbReference>
<dbReference type="Gene3D" id="2.40.260.10">
    <property type="entry name" value="Sortase"/>
    <property type="match status" value="1"/>
</dbReference>
<keyword evidence="6" id="KW-1185">Reference proteome</keyword>
<feature type="compositionally biased region" description="Low complexity" evidence="3">
    <location>
        <begin position="1161"/>
        <end position="1205"/>
    </location>
</feature>
<keyword evidence="4" id="KW-1133">Transmembrane helix</keyword>
<dbReference type="GO" id="GO:0016787">
    <property type="term" value="F:hydrolase activity"/>
    <property type="evidence" value="ECO:0007669"/>
    <property type="project" value="UniProtKB-KW"/>
</dbReference>
<feature type="region of interest" description="Disordered" evidence="3">
    <location>
        <begin position="1159"/>
        <end position="1397"/>
    </location>
</feature>
<feature type="compositionally biased region" description="Polar residues" evidence="3">
    <location>
        <begin position="1206"/>
        <end position="1221"/>
    </location>
</feature>
<dbReference type="KEGG" id="avu:BK816_08870"/>
<sequence>MSTATEQQLDEQTKPVGKARKTKAPKRRRKRNVSALFPLIGALVGIALLLYPVFATRFNNVQQQKLANEYSVKIKDTSSDVLQKSLEKAERYNNDLASGLILDPFIDDVAPDSPDYREYLKELNTEKVMGQVRVPSAQINLPIYHGTEPHTLEMGVGHLYGSSLPIGGKNTHAVLTGHTGLPNATLFDNLTKVKEGDAIYMNVSGRDMKYVVNNIRVVLPTQTKSLKPVDGKDLLTLITCTPYGVNSHRLLVTGERAPLDPVEAQSVEKQAEIVAPWDWWMIVLLVGAVVAGLIIFGLLIRLFFLNRRRRKEEEAEKAALAANPALALAAVPSENENDSAQQPSATTSAGVTGLGQETQAPQVPSRTSIFAPVHPSSVTPEGLAQAAQSPGLGTSTAATETIALDKLAEGKANAQNAAAAETDLAAFATDAAAEQAQPAAPSPEAGQPAGKQDTAIEASAPNMDANTTEASTTAAAEAAVATEPSTETSAAGIALGSQLAATETTGSIRRTRLHETTDPTITGNIRRQPLGTTVPAATTAASLAESKTSEAAAGLAGAAGLGYTTDLLAQREENEPKRYNANPYEDDTIVRSETAQADSLSKDEATSDQAENLDNANVADSQTAETQAGQTTASDSESQQEYSYETQATVSQEGQTAYDQAAYDQAGYQQGEYSEADYAAAGYDQYAYAEGDYQQGEYAVEGYDQAGYDQAAYDQAGYQQGEYSEADYAAAGYDQYAYAEGDYQQGEYAVEGYDQAGYDQAAYDQAGYQQGEYTAAEYAAAGYDQNTYVEGDYQQGEYAVEGYDQTAYDQAAYDQTGYDQAAYDQAGYQQGEYTAAEYAAAGYDQNTYAEGDYQQGEYAVEGYDQAAYDQAGYDQAQYQSAEATTETATDASQYQTAEVGNDTATGTETANQTESAEEYDRSSFFGSSYTSQTTGAESTEANVPTGTAPITSTEEGTAAAVAASGLGVASAAKRTDDPAPIPTSKPTEDTAYSRFVAATQAISRYHSAMQESALDEAEAQYLEAEGTRTDSIEKVNTSTHMVDLLGESENQSAKPREADTRETGANATHGRQSATPTAAPQATPAATTPAAPAATSYSGYSSDIPAESPLGSWRQRHPIAQSMTPAQPEPKPEPKPANPFADTELPEYTYVPWHVRQAQKAAAEAEAAVQAQAEAAATTESAPATPSVASSQPAAETPATPTPTTGQGRAETTASSPTAPRSYNRYGSVGTFSSRYGSGPSPFAAAASYEPTTGAELAQPRTSSASSDSQAPAATSAMPAQSEAPAAPTAPEPTPAAPAPEAASRVRTAWPTGLSMPSASTTAQTTGETTSASESAPSAANAYGINRNPEQSADSQPVEETESTQPSSNTPPPYVRTFSVPAPPKRPGIPDDLGANQ</sequence>
<dbReference type="Pfam" id="PF04203">
    <property type="entry name" value="Sortase"/>
    <property type="match status" value="1"/>
</dbReference>
<evidence type="ECO:0000256" key="1">
    <source>
        <dbReference type="ARBA" id="ARBA00022801"/>
    </source>
</evidence>
<proteinExistence type="predicted"/>
<feature type="compositionally biased region" description="Pro residues" evidence="3">
    <location>
        <begin position="1288"/>
        <end position="1298"/>
    </location>
</feature>
<feature type="region of interest" description="Disordered" evidence="3">
    <location>
        <begin position="431"/>
        <end position="453"/>
    </location>
</feature>